<evidence type="ECO:0000313" key="3">
    <source>
        <dbReference type="Proteomes" id="UP001301958"/>
    </source>
</evidence>
<feature type="region of interest" description="Disordered" evidence="1">
    <location>
        <begin position="60"/>
        <end position="106"/>
    </location>
</feature>
<feature type="region of interest" description="Disordered" evidence="1">
    <location>
        <begin position="225"/>
        <end position="286"/>
    </location>
</feature>
<feature type="compositionally biased region" description="Basic and acidic residues" evidence="1">
    <location>
        <begin position="25"/>
        <end position="43"/>
    </location>
</feature>
<organism evidence="2 3">
    <name type="scientific">Podospora fimiseda</name>
    <dbReference type="NCBI Taxonomy" id="252190"/>
    <lineage>
        <taxon>Eukaryota</taxon>
        <taxon>Fungi</taxon>
        <taxon>Dikarya</taxon>
        <taxon>Ascomycota</taxon>
        <taxon>Pezizomycotina</taxon>
        <taxon>Sordariomycetes</taxon>
        <taxon>Sordariomycetidae</taxon>
        <taxon>Sordariales</taxon>
        <taxon>Podosporaceae</taxon>
        <taxon>Podospora</taxon>
    </lineage>
</organism>
<dbReference type="AlphaFoldDB" id="A0AAN6YMF3"/>
<accession>A0AAN6YMF3</accession>
<feature type="region of interest" description="Disordered" evidence="1">
    <location>
        <begin position="18"/>
        <end position="43"/>
    </location>
</feature>
<dbReference type="Proteomes" id="UP001301958">
    <property type="component" value="Unassembled WGS sequence"/>
</dbReference>
<comment type="caution">
    <text evidence="2">The sequence shown here is derived from an EMBL/GenBank/DDBJ whole genome shotgun (WGS) entry which is preliminary data.</text>
</comment>
<dbReference type="EMBL" id="MU865547">
    <property type="protein sequence ID" value="KAK4221441.1"/>
    <property type="molecule type" value="Genomic_DNA"/>
</dbReference>
<protein>
    <submittedName>
        <fullName evidence="2">Uncharacterized protein</fullName>
    </submittedName>
</protein>
<evidence type="ECO:0000313" key="2">
    <source>
        <dbReference type="EMBL" id="KAK4221441.1"/>
    </source>
</evidence>
<gene>
    <name evidence="2" type="ORF">QBC38DRAFT_461477</name>
</gene>
<feature type="compositionally biased region" description="Acidic residues" evidence="1">
    <location>
        <begin position="243"/>
        <end position="270"/>
    </location>
</feature>
<sequence length="286" mass="32254">MPTMLAACEWLMSKRTSAANPLAPDDCKVEKEHRNDNDGTTRVETVDDDFENLFARSTRPLIGDDDISGSVPSQSTSVQKKSFKFSKTKSQRLPLPSKPRRQSAASLSVPVVRLSSKVRMKVVKAVIWKEYTAEERRTPTRGPVVTITKEDGQTFYLEDRTGDDDVQMKREKMTEMVADEALCPLIPVRCPHTPRQILVEADRTNQSGMREPNVSVGRMVEAKNDSAQTMFGRVPVKPISDSRDDDEDEIKVKDEDDVDVKDEDEDEDGVKDEVKDEDEKTSDEED</sequence>
<evidence type="ECO:0000256" key="1">
    <source>
        <dbReference type="SAM" id="MobiDB-lite"/>
    </source>
</evidence>
<reference evidence="2" key="2">
    <citation type="submission" date="2023-05" db="EMBL/GenBank/DDBJ databases">
        <authorList>
            <consortium name="Lawrence Berkeley National Laboratory"/>
            <person name="Steindorff A."/>
            <person name="Hensen N."/>
            <person name="Bonometti L."/>
            <person name="Westerberg I."/>
            <person name="Brannstrom I.O."/>
            <person name="Guillou S."/>
            <person name="Cros-Aarteil S."/>
            <person name="Calhoun S."/>
            <person name="Haridas S."/>
            <person name="Kuo A."/>
            <person name="Mondo S."/>
            <person name="Pangilinan J."/>
            <person name="Riley R."/>
            <person name="Labutti K."/>
            <person name="Andreopoulos B."/>
            <person name="Lipzen A."/>
            <person name="Chen C."/>
            <person name="Yanf M."/>
            <person name="Daum C."/>
            <person name="Ng V."/>
            <person name="Clum A."/>
            <person name="Ohm R."/>
            <person name="Martin F."/>
            <person name="Silar P."/>
            <person name="Natvig D."/>
            <person name="Lalanne C."/>
            <person name="Gautier V."/>
            <person name="Ament-Velasquez S.L."/>
            <person name="Kruys A."/>
            <person name="Hutchinson M.I."/>
            <person name="Powell A.J."/>
            <person name="Barry K."/>
            <person name="Miller A.N."/>
            <person name="Grigoriev I.V."/>
            <person name="Debuchy R."/>
            <person name="Gladieux P."/>
            <person name="Thoren M.H."/>
            <person name="Johannesson H."/>
        </authorList>
    </citation>
    <scope>NUCLEOTIDE SEQUENCE</scope>
    <source>
        <strain evidence="2">CBS 990.96</strain>
    </source>
</reference>
<reference evidence="2" key="1">
    <citation type="journal article" date="2023" name="Mol. Phylogenet. Evol.">
        <title>Genome-scale phylogeny and comparative genomics of the fungal order Sordariales.</title>
        <authorList>
            <person name="Hensen N."/>
            <person name="Bonometti L."/>
            <person name="Westerberg I."/>
            <person name="Brannstrom I.O."/>
            <person name="Guillou S."/>
            <person name="Cros-Aarteil S."/>
            <person name="Calhoun S."/>
            <person name="Haridas S."/>
            <person name="Kuo A."/>
            <person name="Mondo S."/>
            <person name="Pangilinan J."/>
            <person name="Riley R."/>
            <person name="LaButti K."/>
            <person name="Andreopoulos B."/>
            <person name="Lipzen A."/>
            <person name="Chen C."/>
            <person name="Yan M."/>
            <person name="Daum C."/>
            <person name="Ng V."/>
            <person name="Clum A."/>
            <person name="Steindorff A."/>
            <person name="Ohm R.A."/>
            <person name="Martin F."/>
            <person name="Silar P."/>
            <person name="Natvig D.O."/>
            <person name="Lalanne C."/>
            <person name="Gautier V."/>
            <person name="Ament-Velasquez S.L."/>
            <person name="Kruys A."/>
            <person name="Hutchinson M.I."/>
            <person name="Powell A.J."/>
            <person name="Barry K."/>
            <person name="Miller A.N."/>
            <person name="Grigoriev I.V."/>
            <person name="Debuchy R."/>
            <person name="Gladieux P."/>
            <person name="Hiltunen Thoren M."/>
            <person name="Johannesson H."/>
        </authorList>
    </citation>
    <scope>NUCLEOTIDE SEQUENCE</scope>
    <source>
        <strain evidence="2">CBS 990.96</strain>
    </source>
</reference>
<proteinExistence type="predicted"/>
<keyword evidence="3" id="KW-1185">Reference proteome</keyword>
<feature type="compositionally biased region" description="Basic residues" evidence="1">
    <location>
        <begin position="81"/>
        <end position="90"/>
    </location>
</feature>
<name>A0AAN6YMF3_9PEZI</name>